<dbReference type="VEuPathDB" id="VectorBase:SSCA010582"/>
<dbReference type="Gene3D" id="3.30.2300.10">
    <property type="entry name" value="THUMP superfamily"/>
    <property type="match status" value="1"/>
</dbReference>
<reference evidence="6" key="4">
    <citation type="submission" date="2022-06" db="UniProtKB">
        <authorList>
            <consortium name="EnsemblMetazoa"/>
        </authorList>
    </citation>
    <scope>IDENTIFICATION</scope>
</reference>
<feature type="compositionally biased region" description="Basic and acidic residues" evidence="2">
    <location>
        <begin position="1"/>
        <end position="11"/>
    </location>
</feature>
<gene>
    <name evidence="5" type="ORF">QR98_0013790</name>
    <name evidence="4" type="ORF">SSS_1333</name>
</gene>
<evidence type="ECO:0000313" key="5">
    <source>
        <dbReference type="EMBL" id="KPM02953.1"/>
    </source>
</evidence>
<dbReference type="PANTHER" id="PTHR13452">
    <property type="entry name" value="THUMP DOMAIN CONTAINING PROTEIN 1-RELATED"/>
    <property type="match status" value="1"/>
</dbReference>
<dbReference type="PANTHER" id="PTHR13452:SF10">
    <property type="entry name" value="THUMP DOMAIN-CONTAINING PROTEIN 1"/>
    <property type="match status" value="1"/>
</dbReference>
<dbReference type="Pfam" id="PF02926">
    <property type="entry name" value="THUMP"/>
    <property type="match status" value="1"/>
</dbReference>
<dbReference type="SUPFAM" id="SSF143437">
    <property type="entry name" value="THUMP domain-like"/>
    <property type="match status" value="1"/>
</dbReference>
<dbReference type="Proteomes" id="UP000616769">
    <property type="component" value="Unassembled WGS sequence"/>
</dbReference>
<feature type="region of interest" description="Disordered" evidence="2">
    <location>
        <begin position="1"/>
        <end position="24"/>
    </location>
</feature>
<dbReference type="EMBL" id="JXLN01003334">
    <property type="protein sequence ID" value="KPM02953.1"/>
    <property type="molecule type" value="Genomic_DNA"/>
</dbReference>
<dbReference type="GO" id="GO:0003723">
    <property type="term" value="F:RNA binding"/>
    <property type="evidence" value="ECO:0007669"/>
    <property type="project" value="UniProtKB-UniRule"/>
</dbReference>
<keyword evidence="1" id="KW-0694">RNA-binding</keyword>
<evidence type="ECO:0000313" key="7">
    <source>
        <dbReference type="Proteomes" id="UP000070412"/>
    </source>
</evidence>
<dbReference type="CDD" id="cd11717">
    <property type="entry name" value="THUMP_THUMPD1_like"/>
    <property type="match status" value="1"/>
</dbReference>
<protein>
    <submittedName>
        <fullName evidence="4 5">THUMP domain-containing protein 1</fullName>
    </submittedName>
</protein>
<dbReference type="Proteomes" id="UP000070412">
    <property type="component" value="Unassembled WGS sequence"/>
</dbReference>
<reference evidence="5 8" key="1">
    <citation type="journal article" date="2015" name="Parasit. Vectors">
        <title>Draft genome of the scabies mite.</title>
        <authorList>
            <person name="Rider S.D.Jr."/>
            <person name="Morgan M.S."/>
            <person name="Arlian L.G."/>
        </authorList>
    </citation>
    <scope>NUCLEOTIDE SEQUENCE [LARGE SCALE GENOMIC DNA]</scope>
    <source>
        <strain evidence="5">Arlian Lab</strain>
    </source>
</reference>
<dbReference type="AlphaFoldDB" id="A0A131ZW90"/>
<dbReference type="OrthoDB" id="367221at2759"/>
<sequence length="268" mass="31271">MDNGKTNEKSSTKKHHQRKDLKQYDRSPLQENLKGFLVTCNHNEFHCLRECYNILNEAFDRINCTSIDSASRVTDPDDIEACIEEEIAQQKFKRFIQVPTKCKNVLFIKIIDKELEPEQIMSNLLDNLERTNQINVRYLQRIIPVLDTCKACDILKCFEKIFDSKATKEVCSYAVECKIRNNSSFKSQTLREQIVEIIKAKRSNWFVNLVQPDRLIQINIVCKAGCVSILPDYKRFARYNLIEFHTKISKQLSSPIDAIQNEISEDQN</sequence>
<feature type="domain" description="THUMP" evidence="3">
    <location>
        <begin position="127"/>
        <end position="231"/>
    </location>
</feature>
<evidence type="ECO:0000256" key="1">
    <source>
        <dbReference type="PROSITE-ProRule" id="PRU00529"/>
    </source>
</evidence>
<evidence type="ECO:0000259" key="3">
    <source>
        <dbReference type="PROSITE" id="PS51165"/>
    </source>
</evidence>
<evidence type="ECO:0000313" key="4">
    <source>
        <dbReference type="EMBL" id="KAF7495979.1"/>
    </source>
</evidence>
<name>A0A131ZW90_SARSC</name>
<evidence type="ECO:0000313" key="6">
    <source>
        <dbReference type="EnsemblMetazoa" id="KAF7495979.1"/>
    </source>
</evidence>
<reference evidence="7" key="2">
    <citation type="journal article" date="2020" name="PLoS Negl. Trop. Dis.">
        <title>High-quality nuclear genome for Sarcoptes scabiei-A critical resource for a neglected parasite.</title>
        <authorList>
            <person name="Korhonen P.K."/>
            <person name="Gasser R.B."/>
            <person name="Ma G."/>
            <person name="Wang T."/>
            <person name="Stroehlein A.J."/>
            <person name="Young N.D."/>
            <person name="Ang C.S."/>
            <person name="Fernando D.D."/>
            <person name="Lu H.C."/>
            <person name="Taylor S."/>
            <person name="Reynolds S.L."/>
            <person name="Mofiz E."/>
            <person name="Najaraj S.H."/>
            <person name="Gowda H."/>
            <person name="Madugundu A."/>
            <person name="Renuse S."/>
            <person name="Holt D."/>
            <person name="Pandey A."/>
            <person name="Papenfuss A.T."/>
            <person name="Fischer K."/>
        </authorList>
    </citation>
    <scope>NUCLEOTIDE SEQUENCE [LARGE SCALE GENOMIC DNA]</scope>
</reference>
<dbReference type="PROSITE" id="PS51165">
    <property type="entry name" value="THUMP"/>
    <property type="match status" value="1"/>
</dbReference>
<organism evidence="5 8">
    <name type="scientific">Sarcoptes scabiei</name>
    <name type="common">Itch mite</name>
    <name type="synonym">Acarus scabiei</name>
    <dbReference type="NCBI Taxonomy" id="52283"/>
    <lineage>
        <taxon>Eukaryota</taxon>
        <taxon>Metazoa</taxon>
        <taxon>Ecdysozoa</taxon>
        <taxon>Arthropoda</taxon>
        <taxon>Chelicerata</taxon>
        <taxon>Arachnida</taxon>
        <taxon>Acari</taxon>
        <taxon>Acariformes</taxon>
        <taxon>Sarcoptiformes</taxon>
        <taxon>Astigmata</taxon>
        <taxon>Psoroptidia</taxon>
        <taxon>Sarcoptoidea</taxon>
        <taxon>Sarcoptidae</taxon>
        <taxon>Sarcoptinae</taxon>
        <taxon>Sarcoptes</taxon>
    </lineage>
</organism>
<dbReference type="InterPro" id="IPR040183">
    <property type="entry name" value="THUMPD1-like"/>
</dbReference>
<reference evidence="4" key="3">
    <citation type="submission" date="2020-01" db="EMBL/GenBank/DDBJ databases">
        <authorList>
            <person name="Korhonen P.K.K."/>
            <person name="Guangxu M.G."/>
            <person name="Wang T.W."/>
            <person name="Stroehlein A.J.S."/>
            <person name="Young N.D."/>
            <person name="Ang C.-S.A."/>
            <person name="Fernando D.W.F."/>
            <person name="Lu H.L."/>
            <person name="Taylor S.T."/>
            <person name="Ehtesham M.E.M."/>
            <person name="Najaraj S.H.N."/>
            <person name="Harsha G.H.G."/>
            <person name="Madugundu A.M."/>
            <person name="Renuse S.R."/>
            <person name="Holt D.H."/>
            <person name="Pandey A.P."/>
            <person name="Papenfuss A.P."/>
            <person name="Gasser R.B.G."/>
            <person name="Fischer K.F."/>
        </authorList>
    </citation>
    <scope>NUCLEOTIDE SEQUENCE</scope>
    <source>
        <strain evidence="4">SSS_KF_BRIS2020</strain>
    </source>
</reference>
<evidence type="ECO:0000256" key="2">
    <source>
        <dbReference type="SAM" id="MobiDB-lite"/>
    </source>
</evidence>
<dbReference type="GO" id="GO:0006400">
    <property type="term" value="P:tRNA modification"/>
    <property type="evidence" value="ECO:0007669"/>
    <property type="project" value="InterPro"/>
</dbReference>
<evidence type="ECO:0000313" key="8">
    <source>
        <dbReference type="Proteomes" id="UP000616769"/>
    </source>
</evidence>
<dbReference type="InterPro" id="IPR004114">
    <property type="entry name" value="THUMP_dom"/>
</dbReference>
<keyword evidence="7" id="KW-1185">Reference proteome</keyword>
<accession>A0A131ZW90</accession>
<proteinExistence type="predicted"/>
<dbReference type="EMBL" id="WVUK01000043">
    <property type="protein sequence ID" value="KAF7495979.1"/>
    <property type="molecule type" value="Genomic_DNA"/>
</dbReference>
<dbReference type="EnsemblMetazoa" id="SSS_1333s_mrna">
    <property type="protein sequence ID" value="KAF7495979.1"/>
    <property type="gene ID" value="SSS_1333"/>
</dbReference>